<proteinExistence type="predicted"/>
<dbReference type="STRING" id="1420583.V473_05320"/>
<dbReference type="AlphaFoldDB" id="A0A0J7Y1G3"/>
<dbReference type="Pfam" id="PF09356">
    <property type="entry name" value="Phage_BR0599"/>
    <property type="match status" value="1"/>
</dbReference>
<keyword evidence="3" id="KW-1185">Reference proteome</keyword>
<gene>
    <name evidence="2" type="ORF">V473_05320</name>
</gene>
<feature type="domain" description="Bacteriophage phiJL001 Gp84 C-terminal" evidence="1">
    <location>
        <begin position="192"/>
        <end position="268"/>
    </location>
</feature>
<evidence type="ECO:0000313" key="2">
    <source>
        <dbReference type="EMBL" id="KMS57634.1"/>
    </source>
</evidence>
<dbReference type="PATRIC" id="fig|1420583.3.peg.1070"/>
<accession>A0A0J7Y1G3</accession>
<evidence type="ECO:0000313" key="3">
    <source>
        <dbReference type="Proteomes" id="UP000052232"/>
    </source>
</evidence>
<dbReference type="InterPro" id="IPR011928">
    <property type="entry name" value="Phage_phiJL001_Gp84"/>
</dbReference>
<dbReference type="Proteomes" id="UP000052232">
    <property type="component" value="Unassembled WGS sequence"/>
</dbReference>
<dbReference type="Pfam" id="PF09931">
    <property type="entry name" value="Phage_phiJL001_Gp84_N"/>
    <property type="match status" value="1"/>
</dbReference>
<dbReference type="RefSeq" id="WP_066601210.1">
    <property type="nucleotide sequence ID" value="NZ_KQ130434.1"/>
</dbReference>
<comment type="caution">
    <text evidence="2">The sequence shown here is derived from an EMBL/GenBank/DDBJ whole genome shotgun (WGS) entry which is preliminary data.</text>
</comment>
<dbReference type="EMBL" id="JACT01000001">
    <property type="protein sequence ID" value="KMS57634.1"/>
    <property type="molecule type" value="Genomic_DNA"/>
</dbReference>
<evidence type="ECO:0000259" key="1">
    <source>
        <dbReference type="Pfam" id="PF09356"/>
    </source>
</evidence>
<sequence length="276" mass="28528">MTDAEKLGQPLNTLAFCWRIERRDGVTIGLTSHDRDLVIGGLTHRAAPGMTPSAVRAGIGLDGEDSDVAGALSSDAIREADLMAGRWDGAALELRLTQWEEPGALWLLLARGEIGAVARKGGAFTAELLGAAAVLNGPVAPSTSPDCRARLGDGACRVDMAARRKIVTVSGVEDGEVAMVDESGGGLVAGDYAFGTLRWLSGANAGLTQAVVDNGADKVVLADPPAFAVAAGTLALLTQGCDRQLATCAARFGNARNFRGEPYLPGMDLLTRYPGA</sequence>
<dbReference type="InterPro" id="IPR018964">
    <property type="entry name" value="Phage_phiJL001_Gp84_C"/>
</dbReference>
<organism evidence="2 3">
    <name type="scientific">Sphingobium cupriresistens LL01</name>
    <dbReference type="NCBI Taxonomy" id="1420583"/>
    <lineage>
        <taxon>Bacteria</taxon>
        <taxon>Pseudomonadati</taxon>
        <taxon>Pseudomonadota</taxon>
        <taxon>Alphaproteobacteria</taxon>
        <taxon>Sphingomonadales</taxon>
        <taxon>Sphingomonadaceae</taxon>
        <taxon>Sphingobium</taxon>
    </lineage>
</organism>
<reference evidence="2 3" key="1">
    <citation type="journal article" date="2015" name="G3 (Bethesda)">
        <title>Insights into Ongoing Evolution of the Hexachlorocyclohexane Catabolic Pathway from Comparative Genomics of Ten Sphingomonadaceae Strains.</title>
        <authorList>
            <person name="Pearce S.L."/>
            <person name="Oakeshott J.G."/>
            <person name="Pandey G."/>
        </authorList>
    </citation>
    <scope>NUCLEOTIDE SEQUENCE [LARGE SCALE GENOMIC DNA]</scope>
    <source>
        <strain evidence="2 3">LL01</strain>
    </source>
</reference>
<dbReference type="NCBIfam" id="TIGR02218">
    <property type="entry name" value="phg_TIGR02218"/>
    <property type="match status" value="1"/>
</dbReference>
<name>A0A0J7Y1G3_9SPHN</name>
<protein>
    <recommendedName>
        <fullName evidence="1">Bacteriophage phiJL001 Gp84 C-terminal domain-containing protein</fullName>
    </recommendedName>
</protein>